<name>A0A059KPP6_9BURK</name>
<dbReference type="GO" id="GO:0006270">
    <property type="term" value="P:DNA replication initiation"/>
    <property type="evidence" value="ECO:0007669"/>
    <property type="project" value="TreeGrafter"/>
</dbReference>
<evidence type="ECO:0000313" key="4">
    <source>
        <dbReference type="Proteomes" id="UP000026714"/>
    </source>
</evidence>
<dbReference type="InterPro" id="IPR027417">
    <property type="entry name" value="P-loop_NTPase"/>
</dbReference>
<feature type="domain" description="Hda lid" evidence="2">
    <location>
        <begin position="163"/>
        <end position="227"/>
    </location>
</feature>
<dbReference type="GO" id="GO:0005886">
    <property type="term" value="C:plasma membrane"/>
    <property type="evidence" value="ECO:0007669"/>
    <property type="project" value="TreeGrafter"/>
</dbReference>
<reference evidence="3 4" key="1">
    <citation type="journal article" date="2014" name="FEMS Microbiol. Ecol.">
        <title>Sphaerotilus natans encrusted with nanoball-shaped Fe(III) oxide minerals formed by nitrate-reducing mixotrophic Fe(II) oxidation.</title>
        <authorList>
            <person name="Park S."/>
            <person name="Kim D.H."/>
            <person name="Lee J.H."/>
            <person name="Hur H.G."/>
        </authorList>
    </citation>
    <scope>NUCLEOTIDE SEQUENCE [LARGE SCALE GENOMIC DNA]</scope>
    <source>
        <strain evidence="3 4">DSM 6575</strain>
    </source>
</reference>
<dbReference type="EMBL" id="AZRA01000027">
    <property type="protein sequence ID" value="KDB53345.1"/>
    <property type="molecule type" value="Genomic_DNA"/>
</dbReference>
<dbReference type="PANTHER" id="PTHR30050:SF5">
    <property type="entry name" value="DNAA REGULATORY INACTIVATOR HDA"/>
    <property type="match status" value="1"/>
</dbReference>
<keyword evidence="4" id="KW-1185">Reference proteome</keyword>
<evidence type="ECO:0000259" key="1">
    <source>
        <dbReference type="Pfam" id="PF00308"/>
    </source>
</evidence>
<dbReference type="RefSeq" id="WP_241461852.1">
    <property type="nucleotide sequence ID" value="NZ_AZRA01000027.1"/>
</dbReference>
<gene>
    <name evidence="3" type="ORF">X805_11810</name>
</gene>
<evidence type="ECO:0000259" key="2">
    <source>
        <dbReference type="Pfam" id="PF22688"/>
    </source>
</evidence>
<accession>A0A059KPP6</accession>
<dbReference type="Gene3D" id="1.10.8.60">
    <property type="match status" value="1"/>
</dbReference>
<dbReference type="InterPro" id="IPR013317">
    <property type="entry name" value="DnaA_dom"/>
</dbReference>
<dbReference type="InterPro" id="IPR055199">
    <property type="entry name" value="Hda_lid"/>
</dbReference>
<dbReference type="Pfam" id="PF00308">
    <property type="entry name" value="Bac_DnaA"/>
    <property type="match status" value="1"/>
</dbReference>
<sequence length="233" mass="26275">MSRDPSSTMRQVPLAFGPEPVLRFDTFVPGANAQWEQVLMALLAPNPTMPLYLWGPPGSGKSHLMQAAASQTQSFGLRVAAFDLKSPVPWEFDEEARLLILDDCDRYDRRRQHEAFRMFVEATTLGVPILAAGRLPPVDLPVRDDLRTRLAWGLVYRLVPPTDEQVRALLRREAERRGITLDDEMMAELVGRAGNELVPLMELLDRLDRYALSSKKAVTLALLRQMLAEPDEI</sequence>
<dbReference type="Gene3D" id="3.40.50.300">
    <property type="entry name" value="P-loop containing nucleotide triphosphate hydrolases"/>
    <property type="match status" value="1"/>
</dbReference>
<protein>
    <submittedName>
        <fullName evidence="3">DnaA regulatory inactivator Hda</fullName>
    </submittedName>
</protein>
<dbReference type="PANTHER" id="PTHR30050">
    <property type="entry name" value="CHROMOSOMAL REPLICATION INITIATOR PROTEIN DNAA"/>
    <property type="match status" value="1"/>
</dbReference>
<proteinExistence type="predicted"/>
<dbReference type="STRING" id="34103.SAMN05421778_101111"/>
<evidence type="ECO:0000313" key="3">
    <source>
        <dbReference type="EMBL" id="KDB53345.1"/>
    </source>
</evidence>
<dbReference type="GO" id="GO:0003688">
    <property type="term" value="F:DNA replication origin binding"/>
    <property type="evidence" value="ECO:0007669"/>
    <property type="project" value="TreeGrafter"/>
</dbReference>
<comment type="caution">
    <text evidence="3">The sequence shown here is derived from an EMBL/GenBank/DDBJ whole genome shotgun (WGS) entry which is preliminary data.</text>
</comment>
<feature type="domain" description="Chromosomal replication initiator protein DnaA ATPAse" evidence="1">
    <location>
        <begin position="23"/>
        <end position="73"/>
    </location>
</feature>
<organism evidence="3 4">
    <name type="scientific">Sphaerotilus natans subsp. natans DSM 6575</name>
    <dbReference type="NCBI Taxonomy" id="1286631"/>
    <lineage>
        <taxon>Bacteria</taxon>
        <taxon>Pseudomonadati</taxon>
        <taxon>Pseudomonadota</taxon>
        <taxon>Betaproteobacteria</taxon>
        <taxon>Burkholderiales</taxon>
        <taxon>Sphaerotilaceae</taxon>
        <taxon>Sphaerotilus</taxon>
    </lineage>
</organism>
<dbReference type="AlphaFoldDB" id="A0A059KPP6"/>
<dbReference type="Proteomes" id="UP000026714">
    <property type="component" value="Unassembled WGS sequence"/>
</dbReference>
<dbReference type="SUPFAM" id="SSF52540">
    <property type="entry name" value="P-loop containing nucleoside triphosphate hydrolases"/>
    <property type="match status" value="1"/>
</dbReference>
<dbReference type="eggNOG" id="COG0593">
    <property type="taxonomic scope" value="Bacteria"/>
</dbReference>
<dbReference type="Pfam" id="PF22688">
    <property type="entry name" value="Hda_lid"/>
    <property type="match status" value="1"/>
</dbReference>